<proteinExistence type="predicted"/>
<reference evidence="1" key="1">
    <citation type="journal article" date="2014" name="Front. Microbiol.">
        <title>High frequency of phylogenetically diverse reductive dehalogenase-homologous genes in deep subseafloor sedimentary metagenomes.</title>
        <authorList>
            <person name="Kawai M."/>
            <person name="Futagami T."/>
            <person name="Toyoda A."/>
            <person name="Takaki Y."/>
            <person name="Nishi S."/>
            <person name="Hori S."/>
            <person name="Arai W."/>
            <person name="Tsubouchi T."/>
            <person name="Morono Y."/>
            <person name="Uchiyama I."/>
            <person name="Ito T."/>
            <person name="Fujiyama A."/>
            <person name="Inagaki F."/>
            <person name="Takami H."/>
        </authorList>
    </citation>
    <scope>NUCLEOTIDE SEQUENCE</scope>
    <source>
        <strain evidence="1">Expedition CK06-06</strain>
    </source>
</reference>
<name>X0T5N2_9ZZZZ</name>
<organism evidence="1">
    <name type="scientific">marine sediment metagenome</name>
    <dbReference type="NCBI Taxonomy" id="412755"/>
    <lineage>
        <taxon>unclassified sequences</taxon>
        <taxon>metagenomes</taxon>
        <taxon>ecological metagenomes</taxon>
    </lineage>
</organism>
<accession>X0T5N2</accession>
<evidence type="ECO:0000313" key="1">
    <source>
        <dbReference type="EMBL" id="GAF88504.1"/>
    </source>
</evidence>
<comment type="caution">
    <text evidence="1">The sequence shown here is derived from an EMBL/GenBank/DDBJ whole genome shotgun (WGS) entry which is preliminary data.</text>
</comment>
<dbReference type="EMBL" id="BARS01012631">
    <property type="protein sequence ID" value="GAF88504.1"/>
    <property type="molecule type" value="Genomic_DNA"/>
</dbReference>
<sequence>MNGPIQPHGGREYSCQTCVYFYRDLLQNPGNQYQCRRNDPVLMVDKDGFLFTNWPT</sequence>
<gene>
    <name evidence="1" type="ORF">S01H1_22395</name>
</gene>
<protein>
    <submittedName>
        <fullName evidence="1">Uncharacterized protein</fullName>
    </submittedName>
</protein>
<feature type="non-terminal residue" evidence="1">
    <location>
        <position position="56"/>
    </location>
</feature>
<dbReference type="AlphaFoldDB" id="X0T5N2"/>